<gene>
    <name evidence="1" type="ORF">RRG08_062278</name>
</gene>
<evidence type="ECO:0000313" key="1">
    <source>
        <dbReference type="EMBL" id="KAK3744628.1"/>
    </source>
</evidence>
<proteinExistence type="predicted"/>
<dbReference type="Proteomes" id="UP001283361">
    <property type="component" value="Unassembled WGS sequence"/>
</dbReference>
<keyword evidence="2" id="KW-1185">Reference proteome</keyword>
<sequence length="77" mass="8117">MVLLETASGVINHCARELIVTFSTYDGQPYQASAGMGPAIGELCKNNCCLELASSASESNLHLRALARCVLEKGSSD</sequence>
<name>A0AAE0YGA3_9GAST</name>
<protein>
    <submittedName>
        <fullName evidence="1">Uncharacterized protein</fullName>
    </submittedName>
</protein>
<dbReference type="EMBL" id="JAWDGP010006253">
    <property type="protein sequence ID" value="KAK3744628.1"/>
    <property type="molecule type" value="Genomic_DNA"/>
</dbReference>
<comment type="caution">
    <text evidence="1">The sequence shown here is derived from an EMBL/GenBank/DDBJ whole genome shotgun (WGS) entry which is preliminary data.</text>
</comment>
<evidence type="ECO:0000313" key="2">
    <source>
        <dbReference type="Proteomes" id="UP001283361"/>
    </source>
</evidence>
<reference evidence="1" key="1">
    <citation type="journal article" date="2023" name="G3 (Bethesda)">
        <title>A reference genome for the long-term kleptoplast-retaining sea slug Elysia crispata morphotype clarki.</title>
        <authorList>
            <person name="Eastman K.E."/>
            <person name="Pendleton A.L."/>
            <person name="Shaikh M.A."/>
            <person name="Suttiyut T."/>
            <person name="Ogas R."/>
            <person name="Tomko P."/>
            <person name="Gavelis G."/>
            <person name="Widhalm J.R."/>
            <person name="Wisecaver J.H."/>
        </authorList>
    </citation>
    <scope>NUCLEOTIDE SEQUENCE</scope>
    <source>
        <strain evidence="1">ECLA1</strain>
    </source>
</reference>
<accession>A0AAE0YGA3</accession>
<organism evidence="1 2">
    <name type="scientific">Elysia crispata</name>
    <name type="common">lettuce slug</name>
    <dbReference type="NCBI Taxonomy" id="231223"/>
    <lineage>
        <taxon>Eukaryota</taxon>
        <taxon>Metazoa</taxon>
        <taxon>Spiralia</taxon>
        <taxon>Lophotrochozoa</taxon>
        <taxon>Mollusca</taxon>
        <taxon>Gastropoda</taxon>
        <taxon>Heterobranchia</taxon>
        <taxon>Euthyneura</taxon>
        <taxon>Panpulmonata</taxon>
        <taxon>Sacoglossa</taxon>
        <taxon>Placobranchoidea</taxon>
        <taxon>Plakobranchidae</taxon>
        <taxon>Elysia</taxon>
    </lineage>
</organism>
<dbReference type="AlphaFoldDB" id="A0AAE0YGA3"/>